<organism evidence="1 2">
    <name type="scientific">Duganella aquatilis</name>
    <dbReference type="NCBI Taxonomy" id="2666082"/>
    <lineage>
        <taxon>Bacteria</taxon>
        <taxon>Pseudomonadati</taxon>
        <taxon>Pseudomonadota</taxon>
        <taxon>Betaproteobacteria</taxon>
        <taxon>Burkholderiales</taxon>
        <taxon>Oxalobacteraceae</taxon>
        <taxon>Telluria group</taxon>
        <taxon>Duganella</taxon>
    </lineage>
</organism>
<dbReference type="EMBL" id="WKJL01000012">
    <property type="protein sequence ID" value="MRW85848.1"/>
    <property type="molecule type" value="Genomic_DNA"/>
</dbReference>
<keyword evidence="2" id="KW-1185">Reference proteome</keyword>
<accession>A0A844D159</accession>
<gene>
    <name evidence="1" type="ORF">GJ698_17375</name>
</gene>
<proteinExistence type="predicted"/>
<dbReference type="Proteomes" id="UP000439986">
    <property type="component" value="Unassembled WGS sequence"/>
</dbReference>
<name>A0A844D159_9BURK</name>
<protein>
    <submittedName>
        <fullName evidence="1">Uncharacterized protein</fullName>
    </submittedName>
</protein>
<dbReference type="AlphaFoldDB" id="A0A844D159"/>
<sequence>MTGLTFAQSITASVDPALWSTTSPGLSILSGTGPAFTDTVTVNGHTLTFTAVSTDSNGYQLIFNQLSRGYGLTDDVQSPSSRTPALVKP</sequence>
<comment type="caution">
    <text evidence="1">The sequence shown here is derived from an EMBL/GenBank/DDBJ whole genome shotgun (WGS) entry which is preliminary data.</text>
</comment>
<reference evidence="1 2" key="1">
    <citation type="submission" date="2019-11" db="EMBL/GenBank/DDBJ databases">
        <title>Novel species isolated from a subtropical stream in China.</title>
        <authorList>
            <person name="Lu H."/>
        </authorList>
    </citation>
    <scope>NUCLEOTIDE SEQUENCE [LARGE SCALE GENOMIC DNA]</scope>
    <source>
        <strain evidence="1 2">FT26W</strain>
    </source>
</reference>
<dbReference type="RefSeq" id="WP_154359114.1">
    <property type="nucleotide sequence ID" value="NZ_WKJL01000012.1"/>
</dbReference>
<evidence type="ECO:0000313" key="2">
    <source>
        <dbReference type="Proteomes" id="UP000439986"/>
    </source>
</evidence>
<evidence type="ECO:0000313" key="1">
    <source>
        <dbReference type="EMBL" id="MRW85848.1"/>
    </source>
</evidence>